<dbReference type="PANTHER" id="PTHR46640:SF1">
    <property type="entry name" value="FUNGAL LIPASE-LIKE DOMAIN-CONTAINING PROTEIN-RELATED"/>
    <property type="match status" value="1"/>
</dbReference>
<dbReference type="HOGENOM" id="CLU_032957_1_1_1"/>
<dbReference type="InterPro" id="IPR029058">
    <property type="entry name" value="AB_hydrolase_fold"/>
</dbReference>
<gene>
    <name evidence="4" type="ORF">SEPMUDRAFT_147924</name>
</gene>
<protein>
    <submittedName>
        <fullName evidence="4">Alpha/beta-hydrolase</fullName>
    </submittedName>
</protein>
<sequence length="255" mass="27289">MFYGRYAATYPQAPCQTPPTGTVVQGFANADPDTEMTLFRDDSRRELILTFPGTASLGDLVTDISAVMVPATIKGVNCTACLVHGGVLKSFNAIQPATQSVLDTAIAAYPSYKLILAGHSLGAALTKYAYASFKSQGYNISAAYSYGEFRNGNQAWADFVDGLSGNTDDNQGPYYRVTHADDGVPQVLPTLTGWHHSRSEYWFSKGADGPSTTFRCYGQEPSDCNNSQLGIGVVGINLAHIFYPGINVTGCGGFF</sequence>
<keyword evidence="2 4" id="KW-0378">Hydrolase</keyword>
<name>M3CJV3_SPHMS</name>
<dbReference type="Proteomes" id="UP000016931">
    <property type="component" value="Unassembled WGS sequence"/>
</dbReference>
<evidence type="ECO:0000313" key="4">
    <source>
        <dbReference type="EMBL" id="EMF14093.1"/>
    </source>
</evidence>
<keyword evidence="1" id="KW-0732">Signal</keyword>
<reference evidence="4 5" key="1">
    <citation type="journal article" date="2012" name="PLoS Pathog.">
        <title>Diverse lifestyles and strategies of plant pathogenesis encoded in the genomes of eighteen Dothideomycetes fungi.</title>
        <authorList>
            <person name="Ohm R.A."/>
            <person name="Feau N."/>
            <person name="Henrissat B."/>
            <person name="Schoch C.L."/>
            <person name="Horwitz B.A."/>
            <person name="Barry K.W."/>
            <person name="Condon B.J."/>
            <person name="Copeland A.C."/>
            <person name="Dhillon B."/>
            <person name="Glaser F."/>
            <person name="Hesse C.N."/>
            <person name="Kosti I."/>
            <person name="LaButti K."/>
            <person name="Lindquist E.A."/>
            <person name="Lucas S."/>
            <person name="Salamov A.A."/>
            <person name="Bradshaw R.E."/>
            <person name="Ciuffetti L."/>
            <person name="Hamelin R.C."/>
            <person name="Kema G.H.J."/>
            <person name="Lawrence C."/>
            <person name="Scott J.A."/>
            <person name="Spatafora J.W."/>
            <person name="Turgeon B.G."/>
            <person name="de Wit P.J.G.M."/>
            <person name="Zhong S."/>
            <person name="Goodwin S.B."/>
            <person name="Grigoriev I.V."/>
        </authorList>
    </citation>
    <scope>NUCLEOTIDE SEQUENCE [LARGE SCALE GENOMIC DNA]</scope>
    <source>
        <strain evidence="4 5">SO2202</strain>
    </source>
</reference>
<feature type="domain" description="Fungal lipase-type" evidence="3">
    <location>
        <begin position="49"/>
        <end position="189"/>
    </location>
</feature>
<proteinExistence type="predicted"/>
<dbReference type="CDD" id="cd00519">
    <property type="entry name" value="Lipase_3"/>
    <property type="match status" value="1"/>
</dbReference>
<dbReference type="RefSeq" id="XP_016762214.1">
    <property type="nucleotide sequence ID" value="XM_016904601.1"/>
</dbReference>
<evidence type="ECO:0000256" key="2">
    <source>
        <dbReference type="ARBA" id="ARBA00022801"/>
    </source>
</evidence>
<dbReference type="Pfam" id="PF01764">
    <property type="entry name" value="Lipase_3"/>
    <property type="match status" value="1"/>
</dbReference>
<dbReference type="EMBL" id="KB456262">
    <property type="protein sequence ID" value="EMF14093.1"/>
    <property type="molecule type" value="Genomic_DNA"/>
</dbReference>
<dbReference type="eggNOG" id="KOG4569">
    <property type="taxonomic scope" value="Eukaryota"/>
</dbReference>
<dbReference type="OrthoDB" id="426718at2759"/>
<dbReference type="STRING" id="692275.M3CJV3"/>
<organism evidence="4 5">
    <name type="scientific">Sphaerulina musiva (strain SO2202)</name>
    <name type="common">Poplar stem canker fungus</name>
    <name type="synonym">Septoria musiva</name>
    <dbReference type="NCBI Taxonomy" id="692275"/>
    <lineage>
        <taxon>Eukaryota</taxon>
        <taxon>Fungi</taxon>
        <taxon>Dikarya</taxon>
        <taxon>Ascomycota</taxon>
        <taxon>Pezizomycotina</taxon>
        <taxon>Dothideomycetes</taxon>
        <taxon>Dothideomycetidae</taxon>
        <taxon>Mycosphaerellales</taxon>
        <taxon>Mycosphaerellaceae</taxon>
        <taxon>Sphaerulina</taxon>
    </lineage>
</organism>
<dbReference type="InterPro" id="IPR002921">
    <property type="entry name" value="Fungal_lipase-type"/>
</dbReference>
<dbReference type="GeneID" id="27901738"/>
<evidence type="ECO:0000259" key="3">
    <source>
        <dbReference type="Pfam" id="PF01764"/>
    </source>
</evidence>
<dbReference type="InterPro" id="IPR051299">
    <property type="entry name" value="AB_hydrolase_lip/est"/>
</dbReference>
<dbReference type="GO" id="GO:0006629">
    <property type="term" value="P:lipid metabolic process"/>
    <property type="evidence" value="ECO:0007669"/>
    <property type="project" value="InterPro"/>
</dbReference>
<dbReference type="OMA" id="MEPRRWL"/>
<evidence type="ECO:0000313" key="5">
    <source>
        <dbReference type="Proteomes" id="UP000016931"/>
    </source>
</evidence>
<dbReference type="GO" id="GO:0016787">
    <property type="term" value="F:hydrolase activity"/>
    <property type="evidence" value="ECO:0007669"/>
    <property type="project" value="UniProtKB-KW"/>
</dbReference>
<accession>M3CJV3</accession>
<evidence type="ECO:0000256" key="1">
    <source>
        <dbReference type="ARBA" id="ARBA00022729"/>
    </source>
</evidence>
<dbReference type="AlphaFoldDB" id="M3CJV3"/>
<keyword evidence="5" id="KW-1185">Reference proteome</keyword>
<dbReference type="PANTHER" id="PTHR46640">
    <property type="entry name" value="TRIACYLGLYCEROL LIPASE, PUTATIVE (AFU_ORTHOLOGUE AFUA_6G06510)-RELATED"/>
    <property type="match status" value="1"/>
</dbReference>
<dbReference type="SUPFAM" id="SSF53474">
    <property type="entry name" value="alpha/beta-Hydrolases"/>
    <property type="match status" value="1"/>
</dbReference>
<dbReference type="Gene3D" id="3.40.50.1820">
    <property type="entry name" value="alpha/beta hydrolase"/>
    <property type="match status" value="1"/>
</dbReference>